<reference evidence="3 4" key="1">
    <citation type="journal article" date="2019" name="Int. J. Syst. Evol. Microbiol.">
        <title>The Global Catalogue of Microorganisms (GCM) 10K type strain sequencing project: providing services to taxonomists for standard genome sequencing and annotation.</title>
        <authorList>
            <consortium name="The Broad Institute Genomics Platform"/>
            <consortium name="The Broad Institute Genome Sequencing Center for Infectious Disease"/>
            <person name="Wu L."/>
            <person name="Ma J."/>
        </authorList>
    </citation>
    <scope>NUCLEOTIDE SEQUENCE [LARGE SCALE GENOMIC DNA]</scope>
    <source>
        <strain evidence="3 4">RDMS1</strain>
    </source>
</reference>
<dbReference type="Gene3D" id="3.40.710.10">
    <property type="entry name" value="DD-peptidase/beta-lactamase superfamily"/>
    <property type="match status" value="1"/>
</dbReference>
<sequence>MWLHSKGIEVSGHGGNVELLERCFDRLLIDRRMIGMETQEHAIEIEQDRVVCHRRSVLVANVYIAAVLSIAPKQLRCSVASVREMDSSSCSDDPLAVFLTEGCEEVYPGAVAAVGRSSGIDRAVAVGQRDETDQMTRSTLFDVASLTKPVVTATVALGLMECGRVAFSDEVRRYVPTVGPSVGNVRLVELLTHSSGLQPYAFSEAWDSREDVFAGLDDGILASQPGTRHEYSCLNFVYAAEMLRRATDRSLGELAADFVFGPADMTESHLGPVDASNVAATYDHTYRDRVLSGEIHDPLGWVMDGESGNAGLFTTVDDLASFAQQYLSGDALLSPATVGRLQDDWLPELDDRHSLGWRLGDGTYPSPNWSLSGLGHTGYTGTSMWLDHERDRFAILLTNQVYDGKETGLIRFRERFYAMVAAGRFD</sequence>
<evidence type="ECO:0000259" key="2">
    <source>
        <dbReference type="Pfam" id="PF00144"/>
    </source>
</evidence>
<dbReference type="SUPFAM" id="SSF56601">
    <property type="entry name" value="beta-lactamase/transpeptidase-like"/>
    <property type="match status" value="1"/>
</dbReference>
<feature type="domain" description="Beta-lactamase-related" evidence="2">
    <location>
        <begin position="107"/>
        <end position="406"/>
    </location>
</feature>
<dbReference type="EC" id="3.-.-.-" evidence="3"/>
<evidence type="ECO:0000313" key="3">
    <source>
        <dbReference type="EMBL" id="MFC7190017.1"/>
    </source>
</evidence>
<dbReference type="Proteomes" id="UP001596417">
    <property type="component" value="Unassembled WGS sequence"/>
</dbReference>
<proteinExistence type="predicted"/>
<dbReference type="RefSeq" id="WP_390205381.1">
    <property type="nucleotide sequence ID" value="NZ_JBHTAX010000001.1"/>
</dbReference>
<dbReference type="InterPro" id="IPR050789">
    <property type="entry name" value="Diverse_Enzym_Activities"/>
</dbReference>
<comment type="caution">
    <text evidence="3">The sequence shown here is derived from an EMBL/GenBank/DDBJ whole genome shotgun (WGS) entry which is preliminary data.</text>
</comment>
<dbReference type="Pfam" id="PF00144">
    <property type="entry name" value="Beta-lactamase"/>
    <property type="match status" value="1"/>
</dbReference>
<keyword evidence="1 3" id="KW-0378">Hydrolase</keyword>
<dbReference type="InterPro" id="IPR012338">
    <property type="entry name" value="Beta-lactam/transpept-like"/>
</dbReference>
<dbReference type="InterPro" id="IPR001466">
    <property type="entry name" value="Beta-lactam-related"/>
</dbReference>
<keyword evidence="4" id="KW-1185">Reference proteome</keyword>
<name>A0ABD5YNM0_9EURY</name>
<dbReference type="PANTHER" id="PTHR43283:SF11">
    <property type="entry name" value="BETA-LACTAMASE-RELATED DOMAIN-CONTAINING PROTEIN"/>
    <property type="match status" value="1"/>
</dbReference>
<evidence type="ECO:0000256" key="1">
    <source>
        <dbReference type="ARBA" id="ARBA00022801"/>
    </source>
</evidence>
<protein>
    <submittedName>
        <fullName evidence="3">Serine hydrolase domain-containing protein</fullName>
        <ecNumber evidence="3">3.-.-.-</ecNumber>
    </submittedName>
</protein>
<dbReference type="PANTHER" id="PTHR43283">
    <property type="entry name" value="BETA-LACTAMASE-RELATED"/>
    <property type="match status" value="1"/>
</dbReference>
<evidence type="ECO:0000313" key="4">
    <source>
        <dbReference type="Proteomes" id="UP001596417"/>
    </source>
</evidence>
<accession>A0ABD5YNM0</accession>
<organism evidence="3 4">
    <name type="scientific">Halocatena marina</name>
    <dbReference type="NCBI Taxonomy" id="2934937"/>
    <lineage>
        <taxon>Archaea</taxon>
        <taxon>Methanobacteriati</taxon>
        <taxon>Methanobacteriota</taxon>
        <taxon>Stenosarchaea group</taxon>
        <taxon>Halobacteria</taxon>
        <taxon>Halobacteriales</taxon>
        <taxon>Natronomonadaceae</taxon>
        <taxon>Halocatena</taxon>
    </lineage>
</organism>
<gene>
    <name evidence="3" type="ORF">ACFQL7_09220</name>
</gene>
<dbReference type="EMBL" id="JBHTAX010000001">
    <property type="protein sequence ID" value="MFC7190017.1"/>
    <property type="molecule type" value="Genomic_DNA"/>
</dbReference>
<dbReference type="AlphaFoldDB" id="A0ABD5YNM0"/>
<dbReference type="GO" id="GO:0016787">
    <property type="term" value="F:hydrolase activity"/>
    <property type="evidence" value="ECO:0007669"/>
    <property type="project" value="UniProtKB-KW"/>
</dbReference>